<dbReference type="RefSeq" id="WP_077925359.1">
    <property type="nucleotide sequence ID" value="NZ_BAABKE010000004.1"/>
</dbReference>
<dbReference type="InterPro" id="IPR044135">
    <property type="entry name" value="Met-tRNA-FMT_C"/>
</dbReference>
<keyword evidence="3 5" id="KW-0808">Transferase</keyword>
<evidence type="ECO:0000259" key="7">
    <source>
        <dbReference type="Pfam" id="PF02911"/>
    </source>
</evidence>
<dbReference type="InterPro" id="IPR005793">
    <property type="entry name" value="Formyl_trans_C"/>
</dbReference>
<reference evidence="9" key="1">
    <citation type="journal article" date="2019" name="Int. J. Syst. Evol. Microbiol.">
        <title>The Global Catalogue of Microorganisms (GCM) 10K type strain sequencing project: providing services to taxonomists for standard genome sequencing and annotation.</title>
        <authorList>
            <consortium name="The Broad Institute Genomics Platform"/>
            <consortium name="The Broad Institute Genome Sequencing Center for Infectious Disease"/>
            <person name="Wu L."/>
            <person name="Ma J."/>
        </authorList>
    </citation>
    <scope>NUCLEOTIDE SEQUENCE [LARGE SCALE GENOMIC DNA]</scope>
    <source>
        <strain evidence="9">JCM 18424</strain>
    </source>
</reference>
<dbReference type="HAMAP" id="MF_00182">
    <property type="entry name" value="Formyl_trans"/>
    <property type="match status" value="1"/>
</dbReference>
<dbReference type="Proteomes" id="UP001500631">
    <property type="component" value="Unassembled WGS sequence"/>
</dbReference>
<dbReference type="CDD" id="cd08646">
    <property type="entry name" value="FMT_core_Met-tRNA-FMT_N"/>
    <property type="match status" value="1"/>
</dbReference>
<comment type="catalytic activity">
    <reaction evidence="5">
        <text>L-methionyl-tRNA(fMet) + (6R)-10-formyltetrahydrofolate = N-formyl-L-methionyl-tRNA(fMet) + (6S)-5,6,7,8-tetrahydrofolate + H(+)</text>
        <dbReference type="Rhea" id="RHEA:24380"/>
        <dbReference type="Rhea" id="RHEA-COMP:9952"/>
        <dbReference type="Rhea" id="RHEA-COMP:9953"/>
        <dbReference type="ChEBI" id="CHEBI:15378"/>
        <dbReference type="ChEBI" id="CHEBI:57453"/>
        <dbReference type="ChEBI" id="CHEBI:78530"/>
        <dbReference type="ChEBI" id="CHEBI:78844"/>
        <dbReference type="ChEBI" id="CHEBI:195366"/>
        <dbReference type="EC" id="2.1.2.9"/>
    </reaction>
</comment>
<dbReference type="PANTHER" id="PTHR11138:SF5">
    <property type="entry name" value="METHIONYL-TRNA FORMYLTRANSFERASE, MITOCHONDRIAL"/>
    <property type="match status" value="1"/>
</dbReference>
<feature type="domain" description="Formyl transferase C-terminal" evidence="7">
    <location>
        <begin position="209"/>
        <end position="305"/>
    </location>
</feature>
<gene>
    <name evidence="5 8" type="primary">fmt</name>
    <name evidence="8" type="ORF">GCM10023338_12720</name>
</gene>
<accession>A0ABP9MNE7</accession>
<dbReference type="CDD" id="cd08704">
    <property type="entry name" value="Met_tRNA_FMT_C"/>
    <property type="match status" value="1"/>
</dbReference>
<dbReference type="SUPFAM" id="SSF53328">
    <property type="entry name" value="Formyltransferase"/>
    <property type="match status" value="1"/>
</dbReference>
<dbReference type="InterPro" id="IPR011034">
    <property type="entry name" value="Formyl_transferase-like_C_sf"/>
</dbReference>
<proteinExistence type="inferred from homology"/>
<evidence type="ECO:0000256" key="4">
    <source>
        <dbReference type="ARBA" id="ARBA00022917"/>
    </source>
</evidence>
<feature type="domain" description="Formyl transferase N-terminal" evidence="6">
    <location>
        <begin position="9"/>
        <end position="185"/>
    </location>
</feature>
<organism evidence="8 9">
    <name type="scientific">Wohlfahrtiimonas larvae</name>
    <dbReference type="NCBI Taxonomy" id="1157986"/>
    <lineage>
        <taxon>Bacteria</taxon>
        <taxon>Pseudomonadati</taxon>
        <taxon>Pseudomonadota</taxon>
        <taxon>Gammaproteobacteria</taxon>
        <taxon>Cardiobacteriales</taxon>
        <taxon>Ignatzschineriaceae</taxon>
        <taxon>Wohlfahrtiimonas</taxon>
    </lineage>
</organism>
<protein>
    <recommendedName>
        <fullName evidence="2 5">Methionyl-tRNA formyltransferase</fullName>
        <ecNumber evidence="2 5">2.1.2.9</ecNumber>
    </recommendedName>
</protein>
<evidence type="ECO:0000313" key="8">
    <source>
        <dbReference type="EMBL" id="GAA5099343.1"/>
    </source>
</evidence>
<evidence type="ECO:0000256" key="3">
    <source>
        <dbReference type="ARBA" id="ARBA00022679"/>
    </source>
</evidence>
<evidence type="ECO:0000256" key="5">
    <source>
        <dbReference type="HAMAP-Rule" id="MF_00182"/>
    </source>
</evidence>
<dbReference type="InterPro" id="IPR041711">
    <property type="entry name" value="Met-tRNA-FMT_N"/>
</dbReference>
<comment type="similarity">
    <text evidence="1 5">Belongs to the Fmt family.</text>
</comment>
<dbReference type="EC" id="2.1.2.9" evidence="2 5"/>
<dbReference type="Pfam" id="PF02911">
    <property type="entry name" value="Formyl_trans_C"/>
    <property type="match status" value="1"/>
</dbReference>
<name>A0ABP9MNE7_9GAMM</name>
<comment type="caution">
    <text evidence="8">The sequence shown here is derived from an EMBL/GenBank/DDBJ whole genome shotgun (WGS) entry which is preliminary data.</text>
</comment>
<dbReference type="NCBIfam" id="TIGR00460">
    <property type="entry name" value="fmt"/>
    <property type="match status" value="1"/>
</dbReference>
<feature type="binding site" evidence="5">
    <location>
        <begin position="115"/>
        <end position="118"/>
    </location>
    <ligand>
        <name>(6S)-5,6,7,8-tetrahydrofolate</name>
        <dbReference type="ChEBI" id="CHEBI:57453"/>
    </ligand>
</feature>
<evidence type="ECO:0000313" key="9">
    <source>
        <dbReference type="Proteomes" id="UP001500631"/>
    </source>
</evidence>
<dbReference type="EMBL" id="BAABKE010000004">
    <property type="protein sequence ID" value="GAA5099343.1"/>
    <property type="molecule type" value="Genomic_DNA"/>
</dbReference>
<dbReference type="Gene3D" id="3.40.50.12230">
    <property type="match status" value="1"/>
</dbReference>
<keyword evidence="9" id="KW-1185">Reference proteome</keyword>
<comment type="function">
    <text evidence="5">Attaches a formyl group to the free amino group of methionyl-tRNA(fMet). The formyl group appears to play a dual role in the initiator identity of N-formylmethionyl-tRNA by promoting its recognition by IF2 and preventing the misappropriation of this tRNA by the elongation apparatus.</text>
</comment>
<evidence type="ECO:0000256" key="2">
    <source>
        <dbReference type="ARBA" id="ARBA00012261"/>
    </source>
</evidence>
<evidence type="ECO:0000256" key="1">
    <source>
        <dbReference type="ARBA" id="ARBA00010699"/>
    </source>
</evidence>
<dbReference type="SUPFAM" id="SSF50486">
    <property type="entry name" value="FMT C-terminal domain-like"/>
    <property type="match status" value="1"/>
</dbReference>
<dbReference type="InterPro" id="IPR002376">
    <property type="entry name" value="Formyl_transf_N"/>
</dbReference>
<dbReference type="Pfam" id="PF00551">
    <property type="entry name" value="Formyl_trans_N"/>
    <property type="match status" value="1"/>
</dbReference>
<keyword evidence="4 5" id="KW-0648">Protein biosynthesis</keyword>
<dbReference type="InterPro" id="IPR036477">
    <property type="entry name" value="Formyl_transf_N_sf"/>
</dbReference>
<evidence type="ECO:0000259" key="6">
    <source>
        <dbReference type="Pfam" id="PF00551"/>
    </source>
</evidence>
<sequence>MVLPENTRVIFAGTPEFSTGALQALLDAKYNVVAVYTQPDRPKGRGKKLAKSPVKELAEINNIPVYQPLSLRKEEAQTELKALNADVMVVVAYGLILPEAILNTPKFGCINIHGSLLPRWRGAAPIQRAIEAGDAETGIAIMQMDKGLDTGAVWSEGKVAITETMNSGELFVALKQIGSDLLIKTLPIILEGKSEPIPQPEEGVTYAEKLTKEEARINWAEPAELLDRKIRAFNPAPCAHTTWNEQLFKVWTARLTREPSTKNPGTLEVKDGLLFVNTGSNLMEIVTMQVAGKKAMLASEFLKGTQLHLEELK</sequence>
<dbReference type="PANTHER" id="PTHR11138">
    <property type="entry name" value="METHIONYL-TRNA FORMYLTRANSFERASE"/>
    <property type="match status" value="1"/>
</dbReference>
<dbReference type="InterPro" id="IPR005794">
    <property type="entry name" value="Fmt"/>
</dbReference>